<dbReference type="GO" id="GO:0004641">
    <property type="term" value="F:phosphoribosylformylglycinamidine cyclo-ligase activity"/>
    <property type="evidence" value="ECO:0007669"/>
    <property type="project" value="UniProtKB-UniRule"/>
</dbReference>
<keyword evidence="7 15" id="KW-0436">Ligase</keyword>
<evidence type="ECO:0000256" key="3">
    <source>
        <dbReference type="ARBA" id="ARBA00010280"/>
    </source>
</evidence>
<dbReference type="EC" id="6.3.3.1" evidence="4 15"/>
<evidence type="ECO:0000259" key="16">
    <source>
        <dbReference type="Pfam" id="PF00586"/>
    </source>
</evidence>
<evidence type="ECO:0000256" key="5">
    <source>
        <dbReference type="ARBA" id="ARBA00020367"/>
    </source>
</evidence>
<keyword evidence="8 15" id="KW-0547">Nucleotide-binding</keyword>
<evidence type="ECO:0000256" key="4">
    <source>
        <dbReference type="ARBA" id="ARBA00013047"/>
    </source>
</evidence>
<dbReference type="SUPFAM" id="SSF56042">
    <property type="entry name" value="PurM C-terminal domain-like"/>
    <property type="match status" value="1"/>
</dbReference>
<evidence type="ECO:0000256" key="11">
    <source>
        <dbReference type="ARBA" id="ARBA00031908"/>
    </source>
</evidence>
<dbReference type="GO" id="GO:0005524">
    <property type="term" value="F:ATP binding"/>
    <property type="evidence" value="ECO:0007669"/>
    <property type="project" value="UniProtKB-KW"/>
</dbReference>
<evidence type="ECO:0000256" key="12">
    <source>
        <dbReference type="ARBA" id="ARBA00032931"/>
    </source>
</evidence>
<sequence length="334" mass="37044">MLYKDSGVNISEAEKLVEFIKKINKRAERNIGPFAAEVEILGIVKNYKNPVLLMSTDGIGTKIDLALEWNYLDFLGYDLVGMCVNDIATAGARPLFFLDYYATSKLQLDIAQKVLKSIVNACEEAGCVLVGGETAELPGLLLNGRFDVAGFVVGIQEKGKIPSPEKVKIGNILVGFPSTGLHSNGYSLVRKIVHELNLPPEIKIDNRTLKEILLAPTKLYSNLMSDIFQNFEIHGAAHITGGGIPGNLRRALNPEVNAVLNRKNWEISPIFNMIAEWGEIPEEEMYNVFNMGIGFIIIIDKNAFRDMETFLRERGEKFFVIGEVIKGKGEVILI</sequence>
<evidence type="ECO:0000256" key="7">
    <source>
        <dbReference type="ARBA" id="ARBA00022598"/>
    </source>
</evidence>
<dbReference type="SUPFAM" id="SSF55326">
    <property type="entry name" value="PurM N-terminal domain-like"/>
    <property type="match status" value="1"/>
</dbReference>
<dbReference type="Gene3D" id="3.90.650.10">
    <property type="entry name" value="PurM-like C-terminal domain"/>
    <property type="match status" value="1"/>
</dbReference>
<proteinExistence type="inferred from homology"/>
<dbReference type="GO" id="GO:0046084">
    <property type="term" value="P:adenine biosynthetic process"/>
    <property type="evidence" value="ECO:0007669"/>
    <property type="project" value="TreeGrafter"/>
</dbReference>
<keyword evidence="9 15" id="KW-0658">Purine biosynthesis</keyword>
<comment type="caution">
    <text evidence="18">The sequence shown here is derived from an EMBL/GenBank/DDBJ whole genome shotgun (WGS) entry which is preliminary data.</text>
</comment>
<dbReference type="Pfam" id="PF00586">
    <property type="entry name" value="AIRS"/>
    <property type="match status" value="1"/>
</dbReference>
<comment type="similarity">
    <text evidence="3 15">Belongs to the AIR synthase family.</text>
</comment>
<dbReference type="PANTHER" id="PTHR10520:SF12">
    <property type="entry name" value="TRIFUNCTIONAL PURINE BIOSYNTHETIC PROTEIN ADENOSINE-3"/>
    <property type="match status" value="1"/>
</dbReference>
<comment type="subcellular location">
    <subcellularLocation>
        <location evidence="1 15">Cytoplasm</location>
    </subcellularLocation>
</comment>
<evidence type="ECO:0000256" key="9">
    <source>
        <dbReference type="ARBA" id="ARBA00022755"/>
    </source>
</evidence>
<comment type="catalytic activity">
    <reaction evidence="14 15">
        <text>2-formamido-N(1)-(5-O-phospho-beta-D-ribosyl)acetamidine + ATP = 5-amino-1-(5-phospho-beta-D-ribosyl)imidazole + ADP + phosphate + H(+)</text>
        <dbReference type="Rhea" id="RHEA:23032"/>
        <dbReference type="ChEBI" id="CHEBI:15378"/>
        <dbReference type="ChEBI" id="CHEBI:30616"/>
        <dbReference type="ChEBI" id="CHEBI:43474"/>
        <dbReference type="ChEBI" id="CHEBI:137981"/>
        <dbReference type="ChEBI" id="CHEBI:147287"/>
        <dbReference type="ChEBI" id="CHEBI:456216"/>
        <dbReference type="EC" id="6.3.3.1"/>
    </reaction>
</comment>
<dbReference type="InterPro" id="IPR036921">
    <property type="entry name" value="PurM-like_N_sf"/>
</dbReference>
<dbReference type="Gene3D" id="3.30.1330.10">
    <property type="entry name" value="PurM-like, N-terminal domain"/>
    <property type="match status" value="1"/>
</dbReference>
<protein>
    <recommendedName>
        <fullName evidence="5 15">Phosphoribosylformylglycinamidine cyclo-ligase</fullName>
        <ecNumber evidence="4 15">6.3.3.1</ecNumber>
    </recommendedName>
    <alternativeName>
        <fullName evidence="12 15">AIR synthase</fullName>
    </alternativeName>
    <alternativeName>
        <fullName evidence="13 15">AIRS</fullName>
    </alternativeName>
    <alternativeName>
        <fullName evidence="11 15">Phosphoribosyl-aminoimidazole synthetase</fullName>
    </alternativeName>
</protein>
<dbReference type="EMBL" id="DRTX01000165">
    <property type="protein sequence ID" value="HHF53372.1"/>
    <property type="molecule type" value="Genomic_DNA"/>
</dbReference>
<evidence type="ECO:0000259" key="17">
    <source>
        <dbReference type="Pfam" id="PF02769"/>
    </source>
</evidence>
<dbReference type="FunFam" id="3.90.650.10:FF:000011">
    <property type="entry name" value="Phosphoribosylformylglycinamidine cyclo-ligase"/>
    <property type="match status" value="1"/>
</dbReference>
<evidence type="ECO:0000256" key="1">
    <source>
        <dbReference type="ARBA" id="ARBA00004496"/>
    </source>
</evidence>
<reference evidence="18" key="1">
    <citation type="journal article" date="2020" name="mSystems">
        <title>Genome- and Community-Level Interaction Insights into Carbon Utilization and Element Cycling Functions of Hydrothermarchaeota in Hydrothermal Sediment.</title>
        <authorList>
            <person name="Zhou Z."/>
            <person name="Liu Y."/>
            <person name="Xu W."/>
            <person name="Pan J."/>
            <person name="Luo Z.H."/>
            <person name="Li M."/>
        </authorList>
    </citation>
    <scope>NUCLEOTIDE SEQUENCE [LARGE SCALE GENOMIC DNA]</scope>
    <source>
        <strain evidence="18">HyVt-96</strain>
    </source>
</reference>
<dbReference type="InterPro" id="IPR016188">
    <property type="entry name" value="PurM-like_N"/>
</dbReference>
<organism evidence="18">
    <name type="scientific">candidate division WOR-3 bacterium</name>
    <dbReference type="NCBI Taxonomy" id="2052148"/>
    <lineage>
        <taxon>Bacteria</taxon>
        <taxon>Bacteria division WOR-3</taxon>
    </lineage>
</organism>
<evidence type="ECO:0000256" key="2">
    <source>
        <dbReference type="ARBA" id="ARBA00004686"/>
    </source>
</evidence>
<dbReference type="AlphaFoldDB" id="A0A7V5HN84"/>
<dbReference type="GO" id="GO:0005829">
    <property type="term" value="C:cytosol"/>
    <property type="evidence" value="ECO:0007669"/>
    <property type="project" value="TreeGrafter"/>
</dbReference>
<dbReference type="InterPro" id="IPR036676">
    <property type="entry name" value="PurM-like_C_sf"/>
</dbReference>
<dbReference type="InterPro" id="IPR010918">
    <property type="entry name" value="PurM-like_C_dom"/>
</dbReference>
<dbReference type="Proteomes" id="UP000886050">
    <property type="component" value="Unassembled WGS sequence"/>
</dbReference>
<accession>A0A7V5HN84</accession>
<dbReference type="UniPathway" id="UPA00074">
    <property type="reaction ID" value="UER00129"/>
</dbReference>
<feature type="domain" description="PurM-like N-terminal" evidence="16">
    <location>
        <begin position="50"/>
        <end position="155"/>
    </location>
</feature>
<dbReference type="HAMAP" id="MF_00741">
    <property type="entry name" value="AIRS"/>
    <property type="match status" value="1"/>
</dbReference>
<dbReference type="CDD" id="cd02196">
    <property type="entry name" value="PurM"/>
    <property type="match status" value="1"/>
</dbReference>
<dbReference type="NCBIfam" id="TIGR00878">
    <property type="entry name" value="purM"/>
    <property type="match status" value="1"/>
</dbReference>
<evidence type="ECO:0000256" key="8">
    <source>
        <dbReference type="ARBA" id="ARBA00022741"/>
    </source>
</evidence>
<evidence type="ECO:0000256" key="13">
    <source>
        <dbReference type="ARBA" id="ARBA00033093"/>
    </source>
</evidence>
<feature type="domain" description="PurM-like C-terminal" evidence="17">
    <location>
        <begin position="168"/>
        <end position="331"/>
    </location>
</feature>
<dbReference type="InterPro" id="IPR004733">
    <property type="entry name" value="PurM_cligase"/>
</dbReference>
<evidence type="ECO:0000256" key="15">
    <source>
        <dbReference type="HAMAP-Rule" id="MF_00741"/>
    </source>
</evidence>
<evidence type="ECO:0000313" key="18">
    <source>
        <dbReference type="EMBL" id="HHF53372.1"/>
    </source>
</evidence>
<comment type="pathway">
    <text evidence="2 15">Purine metabolism; IMP biosynthesis via de novo pathway; 5-amino-1-(5-phospho-D-ribosyl)imidazole from N(2)-formyl-N(1)-(5-phospho-D-ribosyl)glycinamide: step 2/2.</text>
</comment>
<dbReference type="Pfam" id="PF02769">
    <property type="entry name" value="AIRS_C"/>
    <property type="match status" value="1"/>
</dbReference>
<dbReference type="GO" id="GO:0004637">
    <property type="term" value="F:phosphoribosylamine-glycine ligase activity"/>
    <property type="evidence" value="ECO:0007669"/>
    <property type="project" value="TreeGrafter"/>
</dbReference>
<dbReference type="PANTHER" id="PTHR10520">
    <property type="entry name" value="TRIFUNCTIONAL PURINE BIOSYNTHETIC PROTEIN ADENOSINE-3-RELATED"/>
    <property type="match status" value="1"/>
</dbReference>
<gene>
    <name evidence="15" type="primary">purM</name>
    <name evidence="18" type="ORF">ENL43_03295</name>
</gene>
<dbReference type="GO" id="GO:0006189">
    <property type="term" value="P:'de novo' IMP biosynthetic process"/>
    <property type="evidence" value="ECO:0007669"/>
    <property type="project" value="UniProtKB-UniRule"/>
</dbReference>
<evidence type="ECO:0000256" key="14">
    <source>
        <dbReference type="ARBA" id="ARBA00049057"/>
    </source>
</evidence>
<evidence type="ECO:0000256" key="10">
    <source>
        <dbReference type="ARBA" id="ARBA00022840"/>
    </source>
</evidence>
<name>A0A7V5HN84_UNCW3</name>
<keyword evidence="6 15" id="KW-0963">Cytoplasm</keyword>
<evidence type="ECO:0000256" key="6">
    <source>
        <dbReference type="ARBA" id="ARBA00022490"/>
    </source>
</evidence>
<keyword evidence="10 15" id="KW-0067">ATP-binding</keyword>